<sequence length="115" mass="12794">MATPEKSSNRVLVSNTKRSIIFYVNLGKRMLTSEEEVELSGLGNAMSTVVNVAEIMKQDDCCEVTKITTSTVSVESHNGKKTAQRRLQIFVKKGTKFTPPPPRQERKPAEEAPQN</sequence>
<evidence type="ECO:0000313" key="3">
    <source>
        <dbReference type="EMBL" id="CAE0246491.1"/>
    </source>
</evidence>
<organism evidence="3">
    <name type="scientific">Palpitomonas bilix</name>
    <dbReference type="NCBI Taxonomy" id="652834"/>
    <lineage>
        <taxon>Eukaryota</taxon>
        <taxon>Eukaryota incertae sedis</taxon>
    </lineage>
</organism>
<reference evidence="3" key="1">
    <citation type="submission" date="2021-01" db="EMBL/GenBank/DDBJ databases">
        <authorList>
            <person name="Corre E."/>
            <person name="Pelletier E."/>
            <person name="Niang G."/>
            <person name="Scheremetjew M."/>
            <person name="Finn R."/>
            <person name="Kale V."/>
            <person name="Holt S."/>
            <person name="Cochrane G."/>
            <person name="Meng A."/>
            <person name="Brown T."/>
            <person name="Cohen L."/>
        </authorList>
    </citation>
    <scope>NUCLEOTIDE SEQUENCE</scope>
    <source>
        <strain evidence="3">NIES-2562</strain>
    </source>
</reference>
<dbReference type="InterPro" id="IPR014560">
    <property type="entry name" value="UCP030333_Alba"/>
</dbReference>
<dbReference type="InterPro" id="IPR036882">
    <property type="entry name" value="Alba-like_dom_sf"/>
</dbReference>
<proteinExistence type="predicted"/>
<dbReference type="SUPFAM" id="SSF82704">
    <property type="entry name" value="AlbA-like"/>
    <property type="match status" value="1"/>
</dbReference>
<dbReference type="PANTHER" id="PTHR31947">
    <property type="entry name" value="DNA/RNA-BINDING PROTEIN ALBA 3"/>
    <property type="match status" value="1"/>
</dbReference>
<accession>A0A7S3D4M4</accession>
<protein>
    <recommendedName>
        <fullName evidence="2">DNA/RNA-binding protein Alba-like domain-containing protein</fullName>
    </recommendedName>
</protein>
<feature type="compositionally biased region" description="Basic and acidic residues" evidence="1">
    <location>
        <begin position="103"/>
        <end position="115"/>
    </location>
</feature>
<dbReference type="AlphaFoldDB" id="A0A7S3D4M4"/>
<feature type="region of interest" description="Disordered" evidence="1">
    <location>
        <begin position="93"/>
        <end position="115"/>
    </location>
</feature>
<feature type="domain" description="DNA/RNA-binding protein Alba-like" evidence="2">
    <location>
        <begin position="9"/>
        <end position="71"/>
    </location>
</feature>
<dbReference type="GO" id="GO:0005634">
    <property type="term" value="C:nucleus"/>
    <property type="evidence" value="ECO:0007669"/>
    <property type="project" value="TreeGrafter"/>
</dbReference>
<dbReference type="GO" id="GO:0003723">
    <property type="term" value="F:RNA binding"/>
    <property type="evidence" value="ECO:0007669"/>
    <property type="project" value="TreeGrafter"/>
</dbReference>
<dbReference type="InterPro" id="IPR002775">
    <property type="entry name" value="DNA/RNA-bd_Alba-like"/>
</dbReference>
<evidence type="ECO:0000256" key="1">
    <source>
        <dbReference type="SAM" id="MobiDB-lite"/>
    </source>
</evidence>
<evidence type="ECO:0000259" key="2">
    <source>
        <dbReference type="Pfam" id="PF01918"/>
    </source>
</evidence>
<gene>
    <name evidence="3" type="ORF">PBIL07802_LOCUS8674</name>
</gene>
<name>A0A7S3D4M4_9EUKA</name>
<dbReference type="Pfam" id="PF01918">
    <property type="entry name" value="Alba"/>
    <property type="match status" value="1"/>
</dbReference>
<dbReference type="Gene3D" id="3.30.110.20">
    <property type="entry name" value="Alba-like domain"/>
    <property type="match status" value="1"/>
</dbReference>
<dbReference type="PANTHER" id="PTHR31947:SF36">
    <property type="entry name" value="DNA_RNA-BINDING PROTEIN ALBA-LIKE DOMAIN-CONTAINING PROTEIN"/>
    <property type="match status" value="1"/>
</dbReference>
<dbReference type="EMBL" id="HBIB01013152">
    <property type="protein sequence ID" value="CAE0246491.1"/>
    <property type="molecule type" value="Transcribed_RNA"/>
</dbReference>